<name>A0A0K0DPB5_ANGCA</name>
<evidence type="ECO:0000313" key="2">
    <source>
        <dbReference type="Proteomes" id="UP000035642"/>
    </source>
</evidence>
<evidence type="ECO:0000313" key="3">
    <source>
        <dbReference type="WBParaSite" id="ACAC_0001360401-mRNA-1"/>
    </source>
</evidence>
<evidence type="ECO:0000256" key="1">
    <source>
        <dbReference type="SAM" id="MobiDB-lite"/>
    </source>
</evidence>
<organism evidence="2 3">
    <name type="scientific">Angiostrongylus cantonensis</name>
    <name type="common">Rat lungworm</name>
    <dbReference type="NCBI Taxonomy" id="6313"/>
    <lineage>
        <taxon>Eukaryota</taxon>
        <taxon>Metazoa</taxon>
        <taxon>Ecdysozoa</taxon>
        <taxon>Nematoda</taxon>
        <taxon>Chromadorea</taxon>
        <taxon>Rhabditida</taxon>
        <taxon>Rhabditina</taxon>
        <taxon>Rhabditomorpha</taxon>
        <taxon>Strongyloidea</taxon>
        <taxon>Metastrongylidae</taxon>
        <taxon>Angiostrongylus</taxon>
    </lineage>
</organism>
<proteinExistence type="predicted"/>
<dbReference type="Proteomes" id="UP000035642">
    <property type="component" value="Unassembled WGS sequence"/>
</dbReference>
<accession>A0A0K0DPB5</accession>
<feature type="region of interest" description="Disordered" evidence="1">
    <location>
        <begin position="192"/>
        <end position="228"/>
    </location>
</feature>
<reference evidence="3" key="2">
    <citation type="submission" date="2017-02" db="UniProtKB">
        <authorList>
            <consortium name="WormBaseParasite"/>
        </authorList>
    </citation>
    <scope>IDENTIFICATION</scope>
</reference>
<reference evidence="2" key="1">
    <citation type="submission" date="2012-09" db="EMBL/GenBank/DDBJ databases">
        <authorList>
            <person name="Martin A.A."/>
        </authorList>
    </citation>
    <scope>NUCLEOTIDE SEQUENCE</scope>
</reference>
<feature type="compositionally biased region" description="Polar residues" evidence="1">
    <location>
        <begin position="1"/>
        <end position="16"/>
    </location>
</feature>
<protein>
    <submittedName>
        <fullName evidence="3">C2H2-type domain-containing protein</fullName>
    </submittedName>
</protein>
<sequence length="684" mass="77590">MQTNSGSHWPSLTSEQVLPVEDSGEIDDITEADHSFTSFSREVVSALQSINPTSSLFMGDIVLHDELDQQCHSSSIEGERFVSKQQESQESINSKETNILNSERCLFPTAGINEESVYNTGISHQSYIAGKDVVEDIGGNELPPLSSLTLEEQELNEKLDSSSRSPSEIVSLRNFDLENAFTMQSATAGQCVRRKRARSISEDSEEGATITPKEGSPNDVKNESGSSTVKPIVPNQIFRCHMPINHHHKNVHRDSPYMGALSIETREDLDELLVLWNQCFPDGFTQFEGEYVSHDNVQQFHMDQYAENEMEIKRKEEFTECVTHGTAMDESDYGSRPNIVHENYLDKAKMPSCLSFTNYLDASSSKEFPVTLSCSAICSTSGGNSFLQSNNFSKSCEGPNFVTNESESKKLEVFTVVASMTTVPCVEEDVQILFRHSDIVHEALHVDEKGKSVSCKPEELELRVSFSKFSHDLESLSNIGARAEQTCIQTVRRPAFGSMCKLFVDFKESVVDDKRVASRNNYVIMRRMSSVPKFYHCKIEGCKQCIRLRYGYGKQRLLEHVRAHWGKLLKKCKLCTFRASHAYKVYYHHKCKHSGSDFFQAESLETKEDMKELLQMWKLCFDAEPPRCLRPEASSAFCHRIVGFLHYRNKYFSATVYKLTLSVPNVMRRHPMKTFTMMMCDGCM</sequence>
<feature type="region of interest" description="Disordered" evidence="1">
    <location>
        <begin position="1"/>
        <end position="20"/>
    </location>
</feature>
<dbReference type="AlphaFoldDB" id="A0A0K0DPB5"/>
<dbReference type="WBParaSite" id="ACAC_0001360401-mRNA-1">
    <property type="protein sequence ID" value="ACAC_0001360401-mRNA-1"/>
    <property type="gene ID" value="ACAC_0001360401"/>
</dbReference>
<keyword evidence="2" id="KW-1185">Reference proteome</keyword>